<dbReference type="AlphaFoldDB" id="A0A7I8W3K9"/>
<keyword evidence="3" id="KW-1185">Reference proteome</keyword>
<dbReference type="EMBL" id="CAJFCJ010000016">
    <property type="protein sequence ID" value="CAD5122275.1"/>
    <property type="molecule type" value="Genomic_DNA"/>
</dbReference>
<dbReference type="PANTHER" id="PTHR10174">
    <property type="entry name" value="ALPHA-TOCOPHEROL TRANSFER PROTEIN-RELATED"/>
    <property type="match status" value="1"/>
</dbReference>
<dbReference type="OrthoDB" id="75724at2759"/>
<evidence type="ECO:0000313" key="2">
    <source>
        <dbReference type="EMBL" id="CAD5122275.1"/>
    </source>
</evidence>
<dbReference type="PROSITE" id="PS50191">
    <property type="entry name" value="CRAL_TRIO"/>
    <property type="match status" value="1"/>
</dbReference>
<comment type="caution">
    <text evidence="2">The sequence shown here is derived from an EMBL/GenBank/DDBJ whole genome shotgun (WGS) entry which is preliminary data.</text>
</comment>
<dbReference type="GO" id="GO:0016020">
    <property type="term" value="C:membrane"/>
    <property type="evidence" value="ECO:0007669"/>
    <property type="project" value="TreeGrafter"/>
</dbReference>
<organism evidence="2 3">
    <name type="scientific">Dimorphilus gyrociliatus</name>
    <dbReference type="NCBI Taxonomy" id="2664684"/>
    <lineage>
        <taxon>Eukaryota</taxon>
        <taxon>Metazoa</taxon>
        <taxon>Spiralia</taxon>
        <taxon>Lophotrochozoa</taxon>
        <taxon>Annelida</taxon>
        <taxon>Polychaeta</taxon>
        <taxon>Polychaeta incertae sedis</taxon>
        <taxon>Dinophilidae</taxon>
        <taxon>Dimorphilus</taxon>
    </lineage>
</organism>
<reference evidence="2 3" key="1">
    <citation type="submission" date="2020-08" db="EMBL/GenBank/DDBJ databases">
        <authorList>
            <person name="Hejnol A."/>
        </authorList>
    </citation>
    <scope>NUCLEOTIDE SEQUENCE [LARGE SCALE GENOMIC DNA]</scope>
</reference>
<dbReference type="Gene3D" id="1.10.8.20">
    <property type="entry name" value="N-terminal domain of phosphatidylinositol transfer protein sec14p"/>
    <property type="match status" value="1"/>
</dbReference>
<dbReference type="Gene3D" id="3.40.525.10">
    <property type="entry name" value="CRAL-TRIO lipid binding domain"/>
    <property type="match status" value="1"/>
</dbReference>
<dbReference type="SMART" id="SM00516">
    <property type="entry name" value="SEC14"/>
    <property type="match status" value="1"/>
</dbReference>
<name>A0A7I8W3K9_9ANNE</name>
<evidence type="ECO:0000313" key="3">
    <source>
        <dbReference type="Proteomes" id="UP000549394"/>
    </source>
</evidence>
<dbReference type="PANTHER" id="PTHR10174:SF130">
    <property type="entry name" value="ALPHA-TOCOPHEROL TRANSFER PROTEIN-LIKE"/>
    <property type="match status" value="1"/>
</dbReference>
<evidence type="ECO:0000259" key="1">
    <source>
        <dbReference type="PROSITE" id="PS50191"/>
    </source>
</evidence>
<dbReference type="SUPFAM" id="SSF46938">
    <property type="entry name" value="CRAL/TRIO N-terminal domain"/>
    <property type="match status" value="1"/>
</dbReference>
<proteinExistence type="predicted"/>
<dbReference type="Pfam" id="PF00650">
    <property type="entry name" value="CRAL_TRIO"/>
    <property type="match status" value="1"/>
</dbReference>
<dbReference type="InterPro" id="IPR036273">
    <property type="entry name" value="CRAL/TRIO_N_dom_sf"/>
</dbReference>
<dbReference type="GO" id="GO:1902936">
    <property type="term" value="F:phosphatidylinositol bisphosphate binding"/>
    <property type="evidence" value="ECO:0007669"/>
    <property type="project" value="TreeGrafter"/>
</dbReference>
<dbReference type="InterPro" id="IPR001251">
    <property type="entry name" value="CRAL-TRIO_dom"/>
</dbReference>
<gene>
    <name evidence="2" type="ORF">DGYR_LOCUS10102</name>
</gene>
<dbReference type="SUPFAM" id="SSF52087">
    <property type="entry name" value="CRAL/TRIO domain"/>
    <property type="match status" value="1"/>
</dbReference>
<dbReference type="Proteomes" id="UP000549394">
    <property type="component" value="Unassembled WGS sequence"/>
</dbReference>
<dbReference type="InterPro" id="IPR036865">
    <property type="entry name" value="CRAL-TRIO_dom_sf"/>
</dbReference>
<dbReference type="CDD" id="cd00170">
    <property type="entry name" value="SEC14"/>
    <property type="match status" value="1"/>
</dbReference>
<feature type="domain" description="CRAL-TRIO" evidence="1">
    <location>
        <begin position="114"/>
        <end position="264"/>
    </location>
</feature>
<accession>A0A7I8W3K9</accession>
<sequence>MSTEDYKFTLEAKYLKKAKDELNENDSDRMDAIEALKNWINEQKHLKYPTGKYYTINLLRILRYAKFSQIKARQTIENVIQFAFKYPDIFFNIDTTDETFLKIAKTGHCIPLPGYDDEGRKVLLFRSSALPFEHALKEYGIDAYMRSFRGCFLSLFQDEMTQINGVVLILDMTGLSLRSMTKMNDPKFKSIEKDSQEAIIGRLKSFHFYNIGGLFEAFFTLCKAVMKKKLIERVKVHVNLETMYSSIPKRMLPDEYLSDDYTGPSAGSIQHLIDLEVKRLTSEKCRNYVQQQFKRERYFYDPNLKPRESTVVQHFRKLNVD</sequence>
<protein>
    <submittedName>
        <fullName evidence="2">DgyrCDS10718</fullName>
    </submittedName>
</protein>